<protein>
    <submittedName>
        <fullName evidence="2">Putative fatty acid-binding protein</fullName>
    </submittedName>
</protein>
<dbReference type="InterPro" id="IPR003033">
    <property type="entry name" value="SCP2_sterol-bd_dom"/>
</dbReference>
<organism evidence="2 3">
    <name type="scientific">Microthyrium microscopicum</name>
    <dbReference type="NCBI Taxonomy" id="703497"/>
    <lineage>
        <taxon>Eukaryota</taxon>
        <taxon>Fungi</taxon>
        <taxon>Dikarya</taxon>
        <taxon>Ascomycota</taxon>
        <taxon>Pezizomycotina</taxon>
        <taxon>Dothideomycetes</taxon>
        <taxon>Dothideomycetes incertae sedis</taxon>
        <taxon>Microthyriales</taxon>
        <taxon>Microthyriaceae</taxon>
        <taxon>Microthyrium</taxon>
    </lineage>
</organism>
<dbReference type="OrthoDB" id="10265837at2759"/>
<dbReference type="GO" id="GO:0005829">
    <property type="term" value="C:cytosol"/>
    <property type="evidence" value="ECO:0007669"/>
    <property type="project" value="TreeGrafter"/>
</dbReference>
<name>A0A6A6UBC2_9PEZI</name>
<accession>A0A6A6UBC2</accession>
<dbReference type="PANTHER" id="PTHR10094">
    <property type="entry name" value="STEROL CARRIER PROTEIN 2 SCP-2 FAMILY PROTEIN"/>
    <property type="match status" value="1"/>
</dbReference>
<dbReference type="AlphaFoldDB" id="A0A6A6UBC2"/>
<reference evidence="2" key="1">
    <citation type="journal article" date="2020" name="Stud. Mycol.">
        <title>101 Dothideomycetes genomes: a test case for predicting lifestyles and emergence of pathogens.</title>
        <authorList>
            <person name="Haridas S."/>
            <person name="Albert R."/>
            <person name="Binder M."/>
            <person name="Bloem J."/>
            <person name="Labutti K."/>
            <person name="Salamov A."/>
            <person name="Andreopoulos B."/>
            <person name="Baker S."/>
            <person name="Barry K."/>
            <person name="Bills G."/>
            <person name="Bluhm B."/>
            <person name="Cannon C."/>
            <person name="Castanera R."/>
            <person name="Culley D."/>
            <person name="Daum C."/>
            <person name="Ezra D."/>
            <person name="Gonzalez J."/>
            <person name="Henrissat B."/>
            <person name="Kuo A."/>
            <person name="Liang C."/>
            <person name="Lipzen A."/>
            <person name="Lutzoni F."/>
            <person name="Magnuson J."/>
            <person name="Mondo S."/>
            <person name="Nolan M."/>
            <person name="Ohm R."/>
            <person name="Pangilinan J."/>
            <person name="Park H.-J."/>
            <person name="Ramirez L."/>
            <person name="Alfaro M."/>
            <person name="Sun H."/>
            <person name="Tritt A."/>
            <person name="Yoshinaga Y."/>
            <person name="Zwiers L.-H."/>
            <person name="Turgeon B."/>
            <person name="Goodwin S."/>
            <person name="Spatafora J."/>
            <person name="Crous P."/>
            <person name="Grigoriev I."/>
        </authorList>
    </citation>
    <scope>NUCLEOTIDE SEQUENCE</scope>
    <source>
        <strain evidence="2">CBS 115976</strain>
    </source>
</reference>
<sequence>MGVADPAFPSSEAFDMIDSALNASEEDRKEAIKRGGAIFAFTLKNAEGKQESWYLDLKKEGKVGKGASPPGEKATVTLVLTDADFGKLVKGTAKAQTLFMGGKLKIKGDMMKATRLEPILGQARQQGAKL</sequence>
<evidence type="ECO:0000259" key="1">
    <source>
        <dbReference type="Pfam" id="PF02036"/>
    </source>
</evidence>
<keyword evidence="3" id="KW-1185">Reference proteome</keyword>
<dbReference type="Gene3D" id="3.30.1050.10">
    <property type="entry name" value="SCP2 sterol-binding domain"/>
    <property type="match status" value="1"/>
</dbReference>
<dbReference type="SUPFAM" id="SSF55718">
    <property type="entry name" value="SCP-like"/>
    <property type="match status" value="1"/>
</dbReference>
<dbReference type="Proteomes" id="UP000799302">
    <property type="component" value="Unassembled WGS sequence"/>
</dbReference>
<dbReference type="PANTHER" id="PTHR10094:SF25">
    <property type="entry name" value="SCP2 STEROL-BINDING DOMAIN-CONTAINING PROTEIN 1"/>
    <property type="match status" value="1"/>
</dbReference>
<feature type="domain" description="SCP2" evidence="1">
    <location>
        <begin position="21"/>
        <end position="120"/>
    </location>
</feature>
<dbReference type="EMBL" id="MU004236">
    <property type="protein sequence ID" value="KAF2668747.1"/>
    <property type="molecule type" value="Genomic_DNA"/>
</dbReference>
<dbReference type="Pfam" id="PF02036">
    <property type="entry name" value="SCP2"/>
    <property type="match status" value="1"/>
</dbReference>
<proteinExistence type="predicted"/>
<gene>
    <name evidence="2" type="ORF">BT63DRAFT_373861</name>
</gene>
<dbReference type="InterPro" id="IPR036527">
    <property type="entry name" value="SCP2_sterol-bd_dom_sf"/>
</dbReference>
<evidence type="ECO:0000313" key="2">
    <source>
        <dbReference type="EMBL" id="KAF2668747.1"/>
    </source>
</evidence>
<evidence type="ECO:0000313" key="3">
    <source>
        <dbReference type="Proteomes" id="UP000799302"/>
    </source>
</evidence>